<dbReference type="STRING" id="1520.LF65_03362"/>
<dbReference type="Proteomes" id="UP000031866">
    <property type="component" value="Chromosome"/>
</dbReference>
<reference evidence="2" key="2">
    <citation type="submission" date="2016-02" db="EMBL/GenBank/DDBJ databases">
        <title>Genome sequence of Clostridium beijerinckii strain 59B.</title>
        <authorList>
            <person name="Little G.T."/>
            <person name="Minton N.P."/>
        </authorList>
    </citation>
    <scope>NUCLEOTIDE SEQUENCE</scope>
    <source>
        <strain evidence="2">NCIMB 14988</strain>
    </source>
</reference>
<dbReference type="InterPro" id="IPR007211">
    <property type="entry name" value="DUF378"/>
</dbReference>
<gene>
    <name evidence="4" type="ORF">DFH45_004253</name>
    <name evidence="3" type="ORF">IS491_16550</name>
    <name evidence="2" type="ORF">LF65_03362</name>
</gene>
<dbReference type="EMBL" id="CP010086">
    <property type="protein sequence ID" value="AJG99924.1"/>
    <property type="molecule type" value="Genomic_DNA"/>
</dbReference>
<evidence type="ECO:0000313" key="4">
    <source>
        <dbReference type="EMBL" id="NRV11290.1"/>
    </source>
</evidence>
<dbReference type="KEGG" id="cbei:LF65_03362"/>
<reference evidence="3" key="4">
    <citation type="submission" date="2020-11" db="EMBL/GenBank/DDBJ databases">
        <authorList>
            <person name="Thieme N."/>
            <person name="Liebl W."/>
            <person name="Zverlov V."/>
        </authorList>
    </citation>
    <scope>NUCLEOTIDE SEQUENCE</scope>
    <source>
        <strain evidence="3">NT08</strain>
    </source>
</reference>
<name>A0A0B5QCH5_CLOBE</name>
<sequence>MRTITWVLVVAAAIRLGIIGFLGDDFIGLAFGSAPVTMSWLDRIVCGIVGIAGIYAIYLLFKGTNSEVA</sequence>
<reference evidence="4" key="3">
    <citation type="submission" date="2020-05" db="EMBL/GenBank/DDBJ databases">
        <title>Genomic insights into acetone-butanol-ethanol (ABE) fermentation by sequencing solventogenic clostridia strains.</title>
        <authorList>
            <person name="Brown S."/>
        </authorList>
    </citation>
    <scope>NUCLEOTIDE SEQUENCE</scope>
    <source>
        <strain evidence="4">DJ126</strain>
    </source>
</reference>
<dbReference type="Proteomes" id="UP000821656">
    <property type="component" value="Unassembled WGS sequence"/>
</dbReference>
<evidence type="ECO:0000313" key="2">
    <source>
        <dbReference type="EMBL" id="AJG99924.1"/>
    </source>
</evidence>
<organism evidence="2 5">
    <name type="scientific">Clostridium beijerinckii</name>
    <name type="common">Clostridium MP</name>
    <dbReference type="NCBI Taxonomy" id="1520"/>
    <lineage>
        <taxon>Bacteria</taxon>
        <taxon>Bacillati</taxon>
        <taxon>Bacillota</taxon>
        <taxon>Clostridia</taxon>
        <taxon>Eubacteriales</taxon>
        <taxon>Clostridiaceae</taxon>
        <taxon>Clostridium</taxon>
    </lineage>
</organism>
<reference evidence="5" key="1">
    <citation type="submission" date="2014-12" db="EMBL/GenBank/DDBJ databases">
        <title>Genome sequence of Clostridium beijerinckii strain 59B.</title>
        <authorList>
            <person name="Little G.T."/>
            <person name="Minton N.P."/>
        </authorList>
    </citation>
    <scope>NUCLEOTIDE SEQUENCE [LARGE SCALE GENOMIC DNA]</scope>
    <source>
        <strain evidence="5">59B</strain>
    </source>
</reference>
<dbReference type="Pfam" id="PF04070">
    <property type="entry name" value="DUF378"/>
    <property type="match status" value="1"/>
</dbReference>
<dbReference type="RefSeq" id="WP_012059172.1">
    <property type="nucleotide sequence ID" value="NZ_CP010086.2"/>
</dbReference>
<protein>
    <submittedName>
        <fullName evidence="3">DUF378 domain-containing protein</fullName>
    </submittedName>
</protein>
<feature type="transmembrane region" description="Helical" evidence="1">
    <location>
        <begin position="44"/>
        <end position="61"/>
    </location>
</feature>
<keyword evidence="1" id="KW-0812">Transmembrane</keyword>
<feature type="transmembrane region" description="Helical" evidence="1">
    <location>
        <begin position="6"/>
        <end position="32"/>
    </location>
</feature>
<proteinExistence type="predicted"/>
<accession>A0A0B5QCH5</accession>
<dbReference type="Proteomes" id="UP000631418">
    <property type="component" value="Unassembled WGS sequence"/>
</dbReference>
<dbReference type="EMBL" id="JADOEF010000001">
    <property type="protein sequence ID" value="MBF7810249.1"/>
    <property type="molecule type" value="Genomic_DNA"/>
</dbReference>
<dbReference type="AlphaFoldDB" id="A0A0B5QCH5"/>
<evidence type="ECO:0000313" key="5">
    <source>
        <dbReference type="Proteomes" id="UP000031866"/>
    </source>
</evidence>
<keyword evidence="1" id="KW-1133">Transmembrane helix</keyword>
<dbReference type="EMBL" id="JABSXK010000001">
    <property type="protein sequence ID" value="NRV11290.1"/>
    <property type="molecule type" value="Genomic_DNA"/>
</dbReference>
<keyword evidence="1" id="KW-0472">Membrane</keyword>
<evidence type="ECO:0000313" key="3">
    <source>
        <dbReference type="EMBL" id="MBF7810249.1"/>
    </source>
</evidence>
<evidence type="ECO:0000256" key="1">
    <source>
        <dbReference type="SAM" id="Phobius"/>
    </source>
</evidence>